<organism evidence="4 5">
    <name type="scientific">Taxus chinensis</name>
    <name type="common">Chinese yew</name>
    <name type="synonym">Taxus wallichiana var. chinensis</name>
    <dbReference type="NCBI Taxonomy" id="29808"/>
    <lineage>
        <taxon>Eukaryota</taxon>
        <taxon>Viridiplantae</taxon>
        <taxon>Streptophyta</taxon>
        <taxon>Embryophyta</taxon>
        <taxon>Tracheophyta</taxon>
        <taxon>Spermatophyta</taxon>
        <taxon>Pinopsida</taxon>
        <taxon>Pinidae</taxon>
        <taxon>Conifers II</taxon>
        <taxon>Cupressales</taxon>
        <taxon>Taxaceae</taxon>
        <taxon>Taxus</taxon>
    </lineage>
</organism>
<gene>
    <name evidence="4" type="ORF">KI387_019871</name>
</gene>
<dbReference type="InterPro" id="IPR007378">
    <property type="entry name" value="Tic22-like"/>
</dbReference>
<keyword evidence="2" id="KW-0150">Chloroplast</keyword>
<comment type="subcellular location">
    <subcellularLocation>
        <location evidence="1">Plastid</location>
        <location evidence="1">Chloroplast</location>
    </subcellularLocation>
</comment>
<evidence type="ECO:0000256" key="1">
    <source>
        <dbReference type="ARBA" id="ARBA00004229"/>
    </source>
</evidence>
<name>A0AA38G819_TAXCH</name>
<dbReference type="Pfam" id="PF04278">
    <property type="entry name" value="Tic22"/>
    <property type="match status" value="1"/>
</dbReference>
<dbReference type="Gene3D" id="3.40.1350.100">
    <property type="match status" value="2"/>
</dbReference>
<feature type="non-terminal residue" evidence="4">
    <location>
        <position position="324"/>
    </location>
</feature>
<protein>
    <recommendedName>
        <fullName evidence="6">Protein TIC 22-like, chloroplastic</fullName>
    </recommendedName>
</protein>
<comment type="caution">
    <text evidence="4">The sequence shown here is derived from an EMBL/GenBank/DDBJ whole genome shotgun (WGS) entry which is preliminary data.</text>
</comment>
<evidence type="ECO:0008006" key="6">
    <source>
        <dbReference type="Google" id="ProtNLM"/>
    </source>
</evidence>
<dbReference type="Proteomes" id="UP000824469">
    <property type="component" value="Unassembled WGS sequence"/>
</dbReference>
<dbReference type="GO" id="GO:0009507">
    <property type="term" value="C:chloroplast"/>
    <property type="evidence" value="ECO:0007669"/>
    <property type="project" value="UniProtKB-SubCell"/>
</dbReference>
<evidence type="ECO:0000313" key="4">
    <source>
        <dbReference type="EMBL" id="KAH9318102.1"/>
    </source>
</evidence>
<reference evidence="4 5" key="1">
    <citation type="journal article" date="2021" name="Nat. Plants">
        <title>The Taxus genome provides insights into paclitaxel biosynthesis.</title>
        <authorList>
            <person name="Xiong X."/>
            <person name="Gou J."/>
            <person name="Liao Q."/>
            <person name="Li Y."/>
            <person name="Zhou Q."/>
            <person name="Bi G."/>
            <person name="Li C."/>
            <person name="Du R."/>
            <person name="Wang X."/>
            <person name="Sun T."/>
            <person name="Guo L."/>
            <person name="Liang H."/>
            <person name="Lu P."/>
            <person name="Wu Y."/>
            <person name="Zhang Z."/>
            <person name="Ro D.K."/>
            <person name="Shang Y."/>
            <person name="Huang S."/>
            <person name="Yan J."/>
        </authorList>
    </citation>
    <scope>NUCLEOTIDE SEQUENCE [LARGE SCALE GENOMIC DNA]</scope>
    <source>
        <strain evidence="4">Ta-2019</strain>
    </source>
</reference>
<dbReference type="AlphaFoldDB" id="A0AA38G819"/>
<dbReference type="PANTHER" id="PTHR33926:SF4">
    <property type="entry name" value="PROTEIN TIC 22, CHLOROPLASTIC"/>
    <property type="match status" value="1"/>
</dbReference>
<evidence type="ECO:0000256" key="2">
    <source>
        <dbReference type="ARBA" id="ARBA00022528"/>
    </source>
</evidence>
<dbReference type="OMA" id="MMEDHAS"/>
<dbReference type="PANTHER" id="PTHR33926">
    <property type="entry name" value="PROTEIN TIC 22, CHLOROPLASTIC"/>
    <property type="match status" value="1"/>
</dbReference>
<evidence type="ECO:0000313" key="5">
    <source>
        <dbReference type="Proteomes" id="UP000824469"/>
    </source>
</evidence>
<keyword evidence="5" id="KW-1185">Reference proteome</keyword>
<dbReference type="EMBL" id="JAHRHJ020000004">
    <property type="protein sequence ID" value="KAH9318102.1"/>
    <property type="molecule type" value="Genomic_DNA"/>
</dbReference>
<dbReference type="GO" id="GO:0015031">
    <property type="term" value="P:protein transport"/>
    <property type="evidence" value="ECO:0007669"/>
    <property type="project" value="InterPro"/>
</dbReference>
<sequence>MESQRNHHLADLPGQSGSAIFLFLQQQWKGAENHFHSHISNCIHVIQQKTKGPHMGSGLGLPLGQVCHTHLTKTLETVGNSLKAGKQKFAGGLGMGFDENTLKAWKNKISSNFELRHLFDLAMSSEEVSKRLDGIPVYAVRNMANEFVLVSDMNNRRSLGLFCFRKQDAEALLFQVIGKEPGSGNGAKVVAVSLNKVYELRKQGIIFRLLPDPHQVKNALEAASKAGVLEQPFPGVPVFQSDNLIIRSKDKQFRPLFFNKEDLEYSLSQAYQQKTNLYPSPEVNTDIQVGSFEDVIQRMENSEDSSVWEDIVFIPPGINAFNQA</sequence>
<proteinExistence type="predicted"/>
<evidence type="ECO:0000256" key="3">
    <source>
        <dbReference type="ARBA" id="ARBA00022640"/>
    </source>
</evidence>
<keyword evidence="3" id="KW-0934">Plastid</keyword>
<accession>A0AA38G819</accession>